<evidence type="ECO:0000313" key="4">
    <source>
        <dbReference type="Proteomes" id="UP001213504"/>
    </source>
</evidence>
<proteinExistence type="predicted"/>
<accession>A0AAX3T873</accession>
<reference evidence="1" key="2">
    <citation type="submission" date="2022-01" db="EMBL/GenBank/DDBJ databases">
        <authorList>
            <person name="Sanchez-Suarez J."/>
            <person name="Villamil L."/>
            <person name="Diaz L.E."/>
        </authorList>
    </citation>
    <scope>NUCLEOTIDE SEQUENCE</scope>
    <source>
        <strain evidence="1">EUFUS-Z928</strain>
    </source>
</reference>
<keyword evidence="3" id="KW-1185">Reference proteome</keyword>
<protein>
    <recommendedName>
        <fullName evidence="5">Proteophosphoglycan 5</fullName>
    </recommendedName>
</protein>
<dbReference type="EMBL" id="JAKJLQ010000013">
    <property type="protein sequence ID" value="MDF6102650.1"/>
    <property type="molecule type" value="Genomic_DNA"/>
</dbReference>
<evidence type="ECO:0000313" key="1">
    <source>
        <dbReference type="EMBL" id="MDF6102650.1"/>
    </source>
</evidence>
<sequence length="216" mass="23324">MALRTVGLPTPAEMKPRWAAYAALLAVRGERWAQGAHATAHGWHYDDGGGNWADVVSAGSGRAVLVGHDHEYSETYFREGATYFGEEETDLLADAPDWWEAAIVPYLDRQRTAGMWIGFIYGFDGRWMRSDYDADDGFTSVGLPFTDDETTGDALVDLLGNWFGELGLTSPADLGTRLRAMVAAGDAPTAADLRRILGPAAAHADIDAAVAAAQRF</sequence>
<evidence type="ECO:0000313" key="3">
    <source>
        <dbReference type="Proteomes" id="UP001152308"/>
    </source>
</evidence>
<dbReference type="Proteomes" id="UP001152308">
    <property type="component" value="Unassembled WGS sequence"/>
</dbReference>
<dbReference type="RefSeq" id="WP_068970864.1">
    <property type="nucleotide sequence ID" value="NZ_CP121270.1"/>
</dbReference>
<evidence type="ECO:0000313" key="2">
    <source>
        <dbReference type="EMBL" id="WFP25073.1"/>
    </source>
</evidence>
<dbReference type="AlphaFoldDB" id="A0AAX3T873"/>
<dbReference type="Proteomes" id="UP001213504">
    <property type="component" value="Chromosome"/>
</dbReference>
<dbReference type="EMBL" id="CP121270">
    <property type="protein sequence ID" value="WFP25073.1"/>
    <property type="molecule type" value="Genomic_DNA"/>
</dbReference>
<organism evidence="2 4">
    <name type="scientific">Gordonia hongkongensis</name>
    <dbReference type="NCBI Taxonomy" id="1701090"/>
    <lineage>
        <taxon>Bacteria</taxon>
        <taxon>Bacillati</taxon>
        <taxon>Actinomycetota</taxon>
        <taxon>Actinomycetes</taxon>
        <taxon>Mycobacteriales</taxon>
        <taxon>Gordoniaceae</taxon>
        <taxon>Gordonia</taxon>
    </lineage>
</organism>
<evidence type="ECO:0008006" key="5">
    <source>
        <dbReference type="Google" id="ProtNLM"/>
    </source>
</evidence>
<name>A0AAX3T873_9ACTN</name>
<reference evidence="2" key="3">
    <citation type="submission" date="2023-04" db="EMBL/GenBank/DDBJ databases">
        <title>Complete genome sequence of a phthalic acid esters degrading bacterial strain.</title>
        <authorList>
            <person name="Weng L."/>
            <person name="Jia Y."/>
            <person name="Ren L."/>
        </authorList>
    </citation>
    <scope>NUCLEOTIDE SEQUENCE</scope>
    <source>
        <strain evidence="2">RL-LY01</strain>
    </source>
</reference>
<reference evidence="1" key="1">
    <citation type="journal article" date="2022" name="Data Brief">
        <title>Draft genome sequence data of Gordonia hongkongensis strain EUFUS-Z928 isolated from the octocoral Eunicea fusca.</title>
        <authorList>
            <person name="Sanchez-Suarez J."/>
            <person name="Diaz L."/>
            <person name="Melo-Bolivar J."/>
            <person name="Villamil L."/>
        </authorList>
    </citation>
    <scope>NUCLEOTIDE SEQUENCE</scope>
    <source>
        <strain evidence="1">EUFUS-Z928</strain>
    </source>
</reference>
<gene>
    <name evidence="1" type="ORF">L2299_16490</name>
    <name evidence="2" type="ORF">P9A14_00635</name>
</gene>